<evidence type="ECO:0000259" key="8">
    <source>
        <dbReference type="PROSITE" id="PS51456"/>
    </source>
</evidence>
<evidence type="ECO:0000256" key="7">
    <source>
        <dbReference type="PROSITE-ProRule" id="PRU00782"/>
    </source>
</evidence>
<dbReference type="GO" id="GO:0007015">
    <property type="term" value="P:actin filament organization"/>
    <property type="evidence" value="ECO:0007669"/>
    <property type="project" value="TreeGrafter"/>
</dbReference>
<keyword evidence="4 7" id="KW-0518">Myosin</keyword>
<gene>
    <name evidence="10" type="primary">Myo6</name>
    <name evidence="10" type="ORF">E2C01_048431</name>
</gene>
<dbReference type="GO" id="GO:0000146">
    <property type="term" value="F:microfilament motor activity"/>
    <property type="evidence" value="ECO:0007669"/>
    <property type="project" value="TreeGrafter"/>
</dbReference>
<comment type="caution">
    <text evidence="7">Lacks conserved residue(s) required for the propagation of feature annotation.</text>
</comment>
<dbReference type="EMBL" id="VSRR010012415">
    <property type="protein sequence ID" value="MPC54511.1"/>
    <property type="molecule type" value="Genomic_DNA"/>
</dbReference>
<evidence type="ECO:0000256" key="1">
    <source>
        <dbReference type="ARBA" id="ARBA00008314"/>
    </source>
</evidence>
<dbReference type="InterPro" id="IPR036961">
    <property type="entry name" value="Kinesin_motor_dom_sf"/>
</dbReference>
<dbReference type="Gene3D" id="2.30.30.360">
    <property type="entry name" value="Myosin S1 fragment, N-terminal"/>
    <property type="match status" value="1"/>
</dbReference>
<comment type="caution">
    <text evidence="10">The sequence shown here is derived from an EMBL/GenBank/DDBJ whole genome shotgun (WGS) entry which is preliminary data.</text>
</comment>
<dbReference type="Proteomes" id="UP000324222">
    <property type="component" value="Unassembled WGS sequence"/>
</dbReference>
<evidence type="ECO:0000313" key="10">
    <source>
        <dbReference type="EMBL" id="MPC54511.1"/>
    </source>
</evidence>
<name>A0A5B7G3T1_PORTR</name>
<dbReference type="Gene3D" id="3.40.850.10">
    <property type="entry name" value="Kinesin motor domain"/>
    <property type="match status" value="1"/>
</dbReference>
<dbReference type="GO" id="GO:0051015">
    <property type="term" value="F:actin filament binding"/>
    <property type="evidence" value="ECO:0007669"/>
    <property type="project" value="InterPro"/>
</dbReference>
<dbReference type="GO" id="GO:0005524">
    <property type="term" value="F:ATP binding"/>
    <property type="evidence" value="ECO:0007669"/>
    <property type="project" value="UniProtKB-KW"/>
</dbReference>
<accession>A0A5B7G3T1</accession>
<dbReference type="SUPFAM" id="SSF52540">
    <property type="entry name" value="P-loop containing nucleoside triphosphate hydrolases"/>
    <property type="match status" value="1"/>
</dbReference>
<feature type="domain" description="Myosin motor" evidence="8">
    <location>
        <begin position="61"/>
        <end position="148"/>
    </location>
</feature>
<evidence type="ECO:0000256" key="2">
    <source>
        <dbReference type="ARBA" id="ARBA00022741"/>
    </source>
</evidence>
<dbReference type="PROSITE" id="PS51456">
    <property type="entry name" value="MYOSIN_MOTOR"/>
    <property type="match status" value="1"/>
</dbReference>
<dbReference type="InterPro" id="IPR004009">
    <property type="entry name" value="SH3_Myosin"/>
</dbReference>
<keyword evidence="2" id="KW-0547">Nucleotide-binding</keyword>
<dbReference type="PANTHER" id="PTHR13140">
    <property type="entry name" value="MYOSIN"/>
    <property type="match status" value="1"/>
</dbReference>
<evidence type="ECO:0000313" key="11">
    <source>
        <dbReference type="Proteomes" id="UP000324222"/>
    </source>
</evidence>
<dbReference type="OrthoDB" id="6108017at2759"/>
<dbReference type="InterPro" id="IPR001609">
    <property type="entry name" value="Myosin_head_motor_dom-like"/>
</dbReference>
<keyword evidence="3" id="KW-0067">ATP-binding</keyword>
<dbReference type="PANTHER" id="PTHR13140:SF745">
    <property type="entry name" value="UNCONVENTIONAL MYOSIN-VI"/>
    <property type="match status" value="1"/>
</dbReference>
<dbReference type="GO" id="GO:0005886">
    <property type="term" value="C:plasma membrane"/>
    <property type="evidence" value="ECO:0007669"/>
    <property type="project" value="TreeGrafter"/>
</dbReference>
<evidence type="ECO:0000256" key="3">
    <source>
        <dbReference type="ARBA" id="ARBA00022840"/>
    </source>
</evidence>
<reference evidence="10 11" key="1">
    <citation type="submission" date="2019-05" db="EMBL/GenBank/DDBJ databases">
        <title>Another draft genome of Portunus trituberculatus and its Hox gene families provides insights of decapod evolution.</title>
        <authorList>
            <person name="Jeong J.-H."/>
            <person name="Song I."/>
            <person name="Kim S."/>
            <person name="Choi T."/>
            <person name="Kim D."/>
            <person name="Ryu S."/>
            <person name="Kim W."/>
        </authorList>
    </citation>
    <scope>NUCLEOTIDE SEQUENCE [LARGE SCALE GENOMIC DNA]</scope>
    <source>
        <tissue evidence="10">Muscle</tissue>
    </source>
</reference>
<evidence type="ECO:0000256" key="5">
    <source>
        <dbReference type="ARBA" id="ARBA00023175"/>
    </source>
</evidence>
<keyword evidence="11" id="KW-1185">Reference proteome</keyword>
<protein>
    <submittedName>
        <fullName evidence="10">Unconventional myosin-VI</fullName>
    </submittedName>
</protein>
<keyword evidence="6 7" id="KW-0009">Actin-binding</keyword>
<feature type="domain" description="Myosin N-terminal SH3-like" evidence="9">
    <location>
        <begin position="2"/>
        <end position="53"/>
    </location>
</feature>
<proteinExistence type="inferred from homology"/>
<organism evidence="10 11">
    <name type="scientific">Portunus trituberculatus</name>
    <name type="common">Swimming crab</name>
    <name type="synonym">Neptunus trituberculatus</name>
    <dbReference type="NCBI Taxonomy" id="210409"/>
    <lineage>
        <taxon>Eukaryota</taxon>
        <taxon>Metazoa</taxon>
        <taxon>Ecdysozoa</taxon>
        <taxon>Arthropoda</taxon>
        <taxon>Crustacea</taxon>
        <taxon>Multicrustacea</taxon>
        <taxon>Malacostraca</taxon>
        <taxon>Eumalacostraca</taxon>
        <taxon>Eucarida</taxon>
        <taxon>Decapoda</taxon>
        <taxon>Pleocyemata</taxon>
        <taxon>Brachyura</taxon>
        <taxon>Eubrachyura</taxon>
        <taxon>Portunoidea</taxon>
        <taxon>Portunidae</taxon>
        <taxon>Portuninae</taxon>
        <taxon>Portunus</taxon>
    </lineage>
</organism>
<evidence type="ECO:0000259" key="9">
    <source>
        <dbReference type="PROSITE" id="PS51844"/>
    </source>
</evidence>
<dbReference type="GO" id="GO:0016459">
    <property type="term" value="C:myosin complex"/>
    <property type="evidence" value="ECO:0007669"/>
    <property type="project" value="UniProtKB-KW"/>
</dbReference>
<evidence type="ECO:0000256" key="6">
    <source>
        <dbReference type="ARBA" id="ARBA00023203"/>
    </source>
</evidence>
<dbReference type="InterPro" id="IPR027417">
    <property type="entry name" value="P-loop_NTPase"/>
</dbReference>
<dbReference type="GO" id="GO:0030139">
    <property type="term" value="C:endocytic vesicle"/>
    <property type="evidence" value="ECO:0007669"/>
    <property type="project" value="TreeGrafter"/>
</dbReference>
<sequence length="148" mass="16586">MEGTQKVWVPDQIHGFVLASIVDLTSEGVQVQPVARGSKPITADYDRIYPAEEDETKDVDDNCECGGALMYLNEATLLNNVRLRYSNDKIYTYVANILIAVNPYIDIRNLYSLDTIKKYQGKSLGQMPPHVFAIGEVWQGHSLVVFSC</sequence>
<comment type="similarity">
    <text evidence="1 7">Belongs to the TRAFAC class myosin-kinesin ATPase superfamily. Myosin family.</text>
</comment>
<dbReference type="PROSITE" id="PS51844">
    <property type="entry name" value="SH3_LIKE"/>
    <property type="match status" value="1"/>
</dbReference>
<keyword evidence="5" id="KW-0505">Motor protein</keyword>
<evidence type="ECO:0000256" key="4">
    <source>
        <dbReference type="ARBA" id="ARBA00023123"/>
    </source>
</evidence>
<dbReference type="AlphaFoldDB" id="A0A5B7G3T1"/>
<dbReference type="GO" id="GO:0030048">
    <property type="term" value="P:actin filament-based movement"/>
    <property type="evidence" value="ECO:0007669"/>
    <property type="project" value="TreeGrafter"/>
</dbReference>
<dbReference type="Pfam" id="PF00063">
    <property type="entry name" value="Myosin_head"/>
    <property type="match status" value="1"/>
</dbReference>
<dbReference type="InterPro" id="IPR008989">
    <property type="entry name" value="Myosin_S1_N"/>
</dbReference>